<protein>
    <submittedName>
        <fullName evidence="1">Uncharacterized protein</fullName>
    </submittedName>
</protein>
<keyword evidence="2" id="KW-1185">Reference proteome</keyword>
<dbReference type="RefSeq" id="WP_209900646.1">
    <property type="nucleotide sequence ID" value="NZ_BAAAJW010000002.1"/>
</dbReference>
<gene>
    <name evidence="1" type="ORF">JOF43_001427</name>
</gene>
<accession>A0ABS4WZ29</accession>
<organism evidence="1 2">
    <name type="scientific">Brachybacterium sacelli</name>
    <dbReference type="NCBI Taxonomy" id="173364"/>
    <lineage>
        <taxon>Bacteria</taxon>
        <taxon>Bacillati</taxon>
        <taxon>Actinomycetota</taxon>
        <taxon>Actinomycetes</taxon>
        <taxon>Micrococcales</taxon>
        <taxon>Dermabacteraceae</taxon>
        <taxon>Brachybacterium</taxon>
    </lineage>
</organism>
<reference evidence="1 2" key="1">
    <citation type="submission" date="2021-03" db="EMBL/GenBank/DDBJ databases">
        <title>Sequencing the genomes of 1000 actinobacteria strains.</title>
        <authorList>
            <person name="Klenk H.-P."/>
        </authorList>
    </citation>
    <scope>NUCLEOTIDE SEQUENCE [LARGE SCALE GENOMIC DNA]</scope>
    <source>
        <strain evidence="1 2">DSM 14566</strain>
    </source>
</reference>
<proteinExistence type="predicted"/>
<dbReference type="EMBL" id="JAGIOD010000001">
    <property type="protein sequence ID" value="MBP2381470.1"/>
    <property type="molecule type" value="Genomic_DNA"/>
</dbReference>
<dbReference type="Proteomes" id="UP001519290">
    <property type="component" value="Unassembled WGS sequence"/>
</dbReference>
<sequence>MSAPDLDAFCGLERLGLSSAQRFEGARVVGADEHVRSHHTSCGSSFVTVIIVLTSIGG</sequence>
<comment type="caution">
    <text evidence="1">The sequence shown here is derived from an EMBL/GenBank/DDBJ whole genome shotgun (WGS) entry which is preliminary data.</text>
</comment>
<evidence type="ECO:0000313" key="1">
    <source>
        <dbReference type="EMBL" id="MBP2381470.1"/>
    </source>
</evidence>
<evidence type="ECO:0000313" key="2">
    <source>
        <dbReference type="Proteomes" id="UP001519290"/>
    </source>
</evidence>
<name>A0ABS4WZ29_9MICO</name>